<feature type="transmembrane region" description="Helical" evidence="7">
    <location>
        <begin position="83"/>
        <end position="105"/>
    </location>
</feature>
<evidence type="ECO:0000259" key="8">
    <source>
        <dbReference type="PROSITE" id="PS50928"/>
    </source>
</evidence>
<evidence type="ECO:0000256" key="5">
    <source>
        <dbReference type="ARBA" id="ARBA00022989"/>
    </source>
</evidence>
<dbReference type="SUPFAM" id="SSF161098">
    <property type="entry name" value="MetI-like"/>
    <property type="match status" value="1"/>
</dbReference>
<dbReference type="AlphaFoldDB" id="A0A6J6VTY4"/>
<accession>A0A6J6VTY4</accession>
<dbReference type="Gene3D" id="1.10.3720.10">
    <property type="entry name" value="MetI-like"/>
    <property type="match status" value="1"/>
</dbReference>
<keyword evidence="2" id="KW-0813">Transport</keyword>
<evidence type="ECO:0000313" key="10">
    <source>
        <dbReference type="EMBL" id="CAB4774886.1"/>
    </source>
</evidence>
<organism evidence="10">
    <name type="scientific">freshwater metagenome</name>
    <dbReference type="NCBI Taxonomy" id="449393"/>
    <lineage>
        <taxon>unclassified sequences</taxon>
        <taxon>metagenomes</taxon>
        <taxon>ecological metagenomes</taxon>
    </lineage>
</organism>
<keyword evidence="4 7" id="KW-0812">Transmembrane</keyword>
<dbReference type="GO" id="GO:0005886">
    <property type="term" value="C:plasma membrane"/>
    <property type="evidence" value="ECO:0007669"/>
    <property type="project" value="UniProtKB-SubCell"/>
</dbReference>
<keyword evidence="5 7" id="KW-1133">Transmembrane helix</keyword>
<evidence type="ECO:0000256" key="4">
    <source>
        <dbReference type="ARBA" id="ARBA00022692"/>
    </source>
</evidence>
<feature type="transmembrane region" description="Helical" evidence="7">
    <location>
        <begin position="238"/>
        <end position="256"/>
    </location>
</feature>
<evidence type="ECO:0000256" key="2">
    <source>
        <dbReference type="ARBA" id="ARBA00022448"/>
    </source>
</evidence>
<dbReference type="InterPro" id="IPR000515">
    <property type="entry name" value="MetI-like"/>
</dbReference>
<reference evidence="10" key="1">
    <citation type="submission" date="2020-05" db="EMBL/GenBank/DDBJ databases">
        <authorList>
            <person name="Chiriac C."/>
            <person name="Salcher M."/>
            <person name="Ghai R."/>
            <person name="Kavagutti S V."/>
        </authorList>
    </citation>
    <scope>NUCLEOTIDE SEQUENCE</scope>
</reference>
<keyword evidence="6 7" id="KW-0472">Membrane</keyword>
<dbReference type="InterPro" id="IPR035906">
    <property type="entry name" value="MetI-like_sf"/>
</dbReference>
<feature type="transmembrane region" description="Helical" evidence="7">
    <location>
        <begin position="142"/>
        <end position="161"/>
    </location>
</feature>
<evidence type="ECO:0000256" key="1">
    <source>
        <dbReference type="ARBA" id="ARBA00004651"/>
    </source>
</evidence>
<comment type="subcellular location">
    <subcellularLocation>
        <location evidence="1">Cell membrane</location>
        <topology evidence="1">Multi-pass membrane protein</topology>
    </subcellularLocation>
</comment>
<feature type="domain" description="ABC transmembrane type-1" evidence="8">
    <location>
        <begin position="72"/>
        <end position="256"/>
    </location>
</feature>
<dbReference type="GO" id="GO:0055085">
    <property type="term" value="P:transmembrane transport"/>
    <property type="evidence" value="ECO:0007669"/>
    <property type="project" value="InterPro"/>
</dbReference>
<proteinExistence type="predicted"/>
<evidence type="ECO:0000256" key="7">
    <source>
        <dbReference type="SAM" id="Phobius"/>
    </source>
</evidence>
<protein>
    <submittedName>
        <fullName evidence="10">Unannotated protein</fullName>
    </submittedName>
</protein>
<dbReference type="Pfam" id="PF00528">
    <property type="entry name" value="BPD_transp_1"/>
    <property type="match status" value="1"/>
</dbReference>
<feature type="transmembrane region" description="Helical" evidence="7">
    <location>
        <begin position="29"/>
        <end position="48"/>
    </location>
</feature>
<dbReference type="PROSITE" id="PS50928">
    <property type="entry name" value="ABC_TM1"/>
    <property type="match status" value="1"/>
</dbReference>
<evidence type="ECO:0000313" key="9">
    <source>
        <dbReference type="EMBL" id="CAB4727255.1"/>
    </source>
</evidence>
<dbReference type="EMBL" id="CAEZXX010000199">
    <property type="protein sequence ID" value="CAB4727255.1"/>
    <property type="molecule type" value="Genomic_DNA"/>
</dbReference>
<dbReference type="PANTHER" id="PTHR30151:SF38">
    <property type="entry name" value="ALIPHATIC SULFONATES TRANSPORT PERMEASE PROTEIN SSUC-RELATED"/>
    <property type="match status" value="1"/>
</dbReference>
<dbReference type="CDD" id="cd06261">
    <property type="entry name" value="TM_PBP2"/>
    <property type="match status" value="1"/>
</dbReference>
<evidence type="ECO:0000256" key="6">
    <source>
        <dbReference type="ARBA" id="ARBA00023136"/>
    </source>
</evidence>
<dbReference type="EMBL" id="CAEZYY010000075">
    <property type="protein sequence ID" value="CAB4774886.1"/>
    <property type="molecule type" value="Genomic_DNA"/>
</dbReference>
<evidence type="ECO:0000256" key="3">
    <source>
        <dbReference type="ARBA" id="ARBA00022475"/>
    </source>
</evidence>
<sequence length="274" mass="29800">MSDVGTTRQLALGTGRRHRRILPRWVRRLAGPLLLIAVWLMLTATGLVSSRTFPTVPDVWRAGSALVSQGVFLPALGVSARRVAIGLAIGLGSGLVIAVVAGMWGRAEDVVDSGMQVFKAIPTFALVPLLIVWLGIYESPKITLIALATAWPVYFNTFSGIRNIDRRFVEAAHTLGLGRWGIVRHVVVPGSMPGFLVGLRISLTNAWLALVIAEEINATNGLGMLLSDARIAFRLDRIVFVIVVYAALGMLSYALVRLLEERVLVWRPGFEGEQ</sequence>
<dbReference type="PANTHER" id="PTHR30151">
    <property type="entry name" value="ALKANE SULFONATE ABC TRANSPORTER-RELATED, MEMBRANE SUBUNIT"/>
    <property type="match status" value="1"/>
</dbReference>
<feature type="transmembrane region" description="Helical" evidence="7">
    <location>
        <begin position="117"/>
        <end position="136"/>
    </location>
</feature>
<name>A0A6J6VTY4_9ZZZZ</name>
<dbReference type="FunFam" id="1.10.3720.10:FF:000003">
    <property type="entry name" value="Aliphatic sulfonate ABC transporter permease"/>
    <property type="match status" value="1"/>
</dbReference>
<gene>
    <name evidence="9" type="ORF">UFOPK2602_02130</name>
    <name evidence="10" type="ORF">UFOPK2806_02650</name>
</gene>
<keyword evidence="3" id="KW-1003">Cell membrane</keyword>